<dbReference type="Proteomes" id="UP000225740">
    <property type="component" value="Unassembled WGS sequence"/>
</dbReference>
<feature type="domain" description="Toprim" evidence="5">
    <location>
        <begin position="32"/>
        <end position="140"/>
    </location>
</feature>
<evidence type="ECO:0000256" key="2">
    <source>
        <dbReference type="ARBA" id="ARBA00012895"/>
    </source>
</evidence>
<dbReference type="PRINTS" id="PR00418">
    <property type="entry name" value="TPI2FAMILY"/>
</dbReference>
<keyword evidence="7" id="KW-1185">Reference proteome</keyword>
<dbReference type="EMBL" id="NIZW01000013">
    <property type="protein sequence ID" value="PHQ34011.1"/>
    <property type="molecule type" value="Genomic_DNA"/>
</dbReference>
<dbReference type="OrthoDB" id="6020049at2"/>
<protein>
    <recommendedName>
        <fullName evidence="2">DNA topoisomerase (ATP-hydrolyzing)</fullName>
        <ecNumber evidence="2">5.6.2.2</ecNumber>
    </recommendedName>
</protein>
<comment type="catalytic activity">
    <reaction evidence="1">
        <text>ATP-dependent breakage, passage and rejoining of double-stranded DNA.</text>
        <dbReference type="EC" id="5.6.2.2"/>
    </reaction>
</comment>
<dbReference type="InterPro" id="IPR006171">
    <property type="entry name" value="TOPRIM_dom"/>
</dbReference>
<keyword evidence="3" id="KW-0799">Topoisomerase</keyword>
<dbReference type="AlphaFoldDB" id="A0A2G1W4U4"/>
<evidence type="ECO:0000256" key="1">
    <source>
        <dbReference type="ARBA" id="ARBA00000185"/>
    </source>
</evidence>
<accession>A0A2G1W4U4</accession>
<dbReference type="InterPro" id="IPR013759">
    <property type="entry name" value="Topo_IIA_B_C"/>
</dbReference>
<dbReference type="GO" id="GO:0003677">
    <property type="term" value="F:DNA binding"/>
    <property type="evidence" value="ECO:0007669"/>
    <property type="project" value="InterPro"/>
</dbReference>
<dbReference type="Pfam" id="PF01751">
    <property type="entry name" value="Toprim"/>
    <property type="match status" value="1"/>
</dbReference>
<evidence type="ECO:0000259" key="5">
    <source>
        <dbReference type="Pfam" id="PF01751"/>
    </source>
</evidence>
<dbReference type="InterPro" id="IPR013760">
    <property type="entry name" value="Topo_IIA-like_dom_sf"/>
</dbReference>
<dbReference type="PANTHER" id="PTHR45866:SF2">
    <property type="entry name" value="DNA TOPOISOMERASE (ATP-HYDROLYZING)"/>
    <property type="match status" value="1"/>
</dbReference>
<proteinExistence type="predicted"/>
<evidence type="ECO:0000256" key="3">
    <source>
        <dbReference type="ARBA" id="ARBA00023029"/>
    </source>
</evidence>
<name>A0A2G1W4U4_9BACT</name>
<sequence>MSGRHFAPYGKAPVHYPIDDPARTGVAPDQTELIIVEGDSAAKSVNQVRDPTRQSVLALQGKPMNVAKSTTSVALRNEVLTRFAATLLDRRVAAGEDWIAALRTAEQCRYAKLVVLMDPDADGIHCGVLVLGFLLRYAPKLFDQHRVCVVRPPMFLFRIRGTTPDESEVQVRTLVASNPDHARRMEAKLAEAGVSDYERFRHRGLGSIPPEVLRTCCVQPGTRAADEMSRKEASAAVRLFSGG</sequence>
<organism evidence="6 7">
    <name type="scientific">Rhodopirellula bahusiensis</name>
    <dbReference type="NCBI Taxonomy" id="2014065"/>
    <lineage>
        <taxon>Bacteria</taxon>
        <taxon>Pseudomonadati</taxon>
        <taxon>Planctomycetota</taxon>
        <taxon>Planctomycetia</taxon>
        <taxon>Pirellulales</taxon>
        <taxon>Pirellulaceae</taxon>
        <taxon>Rhodopirellula</taxon>
    </lineage>
</organism>
<comment type="caution">
    <text evidence="6">The sequence shown here is derived from an EMBL/GenBank/DDBJ whole genome shotgun (WGS) entry which is preliminary data.</text>
</comment>
<dbReference type="GO" id="GO:0005524">
    <property type="term" value="F:ATP binding"/>
    <property type="evidence" value="ECO:0007669"/>
    <property type="project" value="InterPro"/>
</dbReference>
<dbReference type="GO" id="GO:0006265">
    <property type="term" value="P:DNA topological change"/>
    <property type="evidence" value="ECO:0007669"/>
    <property type="project" value="InterPro"/>
</dbReference>
<dbReference type="EC" id="5.6.2.2" evidence="2"/>
<reference evidence="6 7" key="1">
    <citation type="submission" date="2017-06" db="EMBL/GenBank/DDBJ databases">
        <title>Description of Rhodopirellula bahusiensis sp. nov.</title>
        <authorList>
            <person name="Kizina J."/>
            <person name="Harder J."/>
        </authorList>
    </citation>
    <scope>NUCLEOTIDE SEQUENCE [LARGE SCALE GENOMIC DNA]</scope>
    <source>
        <strain evidence="6 7">SWK21</strain>
    </source>
</reference>
<dbReference type="Gene3D" id="3.40.50.670">
    <property type="match status" value="1"/>
</dbReference>
<dbReference type="GeneID" id="90609756"/>
<evidence type="ECO:0000256" key="4">
    <source>
        <dbReference type="ARBA" id="ARBA00023235"/>
    </source>
</evidence>
<evidence type="ECO:0000313" key="6">
    <source>
        <dbReference type="EMBL" id="PHQ34011.1"/>
    </source>
</evidence>
<evidence type="ECO:0000313" key="7">
    <source>
        <dbReference type="Proteomes" id="UP000225740"/>
    </source>
</evidence>
<dbReference type="RefSeq" id="WP_099261856.1">
    <property type="nucleotide sequence ID" value="NZ_NIZW01000013.1"/>
</dbReference>
<dbReference type="PANTHER" id="PTHR45866">
    <property type="entry name" value="DNA GYRASE/TOPOISOMERASE SUBUNIT B"/>
    <property type="match status" value="1"/>
</dbReference>
<keyword evidence="4" id="KW-0413">Isomerase</keyword>
<dbReference type="SUPFAM" id="SSF56719">
    <property type="entry name" value="Type II DNA topoisomerase"/>
    <property type="match status" value="1"/>
</dbReference>
<gene>
    <name evidence="6" type="ORF">CEE69_17045</name>
</gene>
<dbReference type="GO" id="GO:0003918">
    <property type="term" value="F:DNA topoisomerase type II (double strand cut, ATP-hydrolyzing) activity"/>
    <property type="evidence" value="ECO:0007669"/>
    <property type="project" value="UniProtKB-EC"/>
</dbReference>